<name>A0A1M4X275_9HYPH</name>
<evidence type="ECO:0000313" key="7">
    <source>
        <dbReference type="EMBL" id="SHE87628.1"/>
    </source>
</evidence>
<gene>
    <name evidence="7" type="ORF">SAMN02745157_1128</name>
</gene>
<sequence length="639" mass="67764">MVALTLVLVAVGSGAALAADDSPSFMDRVRGLFGQTKSEPVVDATPYKVTIDVVDASRSLRRSITGASGLQSLRRSPPSGSAGLLRRARSDFDLLTAALYSEGYYAGQIAITVAGVPVESDGALAAIEAARAAGPVPVTVTVTPGPIFTFGTVQLLDADKEKPIADVPTLRELGIIPGRTAQSTAILAAESRITSFYRDRGYAFAKIVDKDVVADHARRIVDVSFFVATGRPTTFGAVTVAGTDRLKKSFVEDRVRIIPGEMFSQKRLADTRRSLLKYDAISGVRIVEGDKPDAAGRVPVDIEITERKPRFVGFGAKYSTSDGASINAFWGHRNLFGGAESLRLDGQVSWYGDAPTSVPDANPLGYRFSATFTKPGILTTADDLVMQAAVLREVTDAYIREAVTFQGTIRRTISDQLQVEGGIDLETSMVQDSYGTNDYNIVGVPLSVTYDNTDNQLDPSSGIRATATVEPFAYLGDAGAGPAMVKGQIAAYHALDEDKRYILAGRIAAGSIFGTELLYVPPQRRFYVGGGGTLRGFDYQSQSPRNERGDIIGGLSYVAASAEARIKITDTIGVVPFVDVGAASAESSPDFSDLGVGVGLGLRYYTAVGPVRLDVAVPVANKGEDQAGYGVYLSLGQAF</sequence>
<dbReference type="AlphaFoldDB" id="A0A1M4X275"/>
<dbReference type="Proteomes" id="UP000184485">
    <property type="component" value="Unassembled WGS sequence"/>
</dbReference>
<keyword evidence="2" id="KW-0812">Transmembrane</keyword>
<dbReference type="EMBL" id="FQUP01000001">
    <property type="protein sequence ID" value="SHE87628.1"/>
    <property type="molecule type" value="Genomic_DNA"/>
</dbReference>
<organism evidence="7 8">
    <name type="scientific">Kaistia soli DSM 19436</name>
    <dbReference type="NCBI Taxonomy" id="1122133"/>
    <lineage>
        <taxon>Bacteria</taxon>
        <taxon>Pseudomonadati</taxon>
        <taxon>Pseudomonadota</taxon>
        <taxon>Alphaproteobacteria</taxon>
        <taxon>Hyphomicrobiales</taxon>
        <taxon>Kaistiaceae</taxon>
        <taxon>Kaistia</taxon>
    </lineage>
</organism>
<feature type="domain" description="POTRA" evidence="6">
    <location>
        <begin position="171"/>
        <end position="228"/>
    </location>
</feature>
<feature type="domain" description="Bacterial surface antigen (D15)" evidence="5">
    <location>
        <begin position="334"/>
        <end position="639"/>
    </location>
</feature>
<evidence type="ECO:0000256" key="1">
    <source>
        <dbReference type="ARBA" id="ARBA00004370"/>
    </source>
</evidence>
<feature type="domain" description="POTRA" evidence="6">
    <location>
        <begin position="234"/>
        <end position="307"/>
    </location>
</feature>
<evidence type="ECO:0000256" key="2">
    <source>
        <dbReference type="ARBA" id="ARBA00022452"/>
    </source>
</evidence>
<feature type="signal peptide" evidence="4">
    <location>
        <begin position="1"/>
        <end position="18"/>
    </location>
</feature>
<keyword evidence="3" id="KW-0472">Membrane</keyword>
<reference evidence="7 8" key="1">
    <citation type="submission" date="2016-11" db="EMBL/GenBank/DDBJ databases">
        <authorList>
            <person name="Jaros S."/>
            <person name="Januszkiewicz K."/>
            <person name="Wedrychowicz H."/>
        </authorList>
    </citation>
    <scope>NUCLEOTIDE SEQUENCE [LARGE SCALE GENOMIC DNA]</scope>
    <source>
        <strain evidence="7 8">DSM 19436</strain>
    </source>
</reference>
<evidence type="ECO:0000259" key="6">
    <source>
        <dbReference type="Pfam" id="PF07244"/>
    </source>
</evidence>
<dbReference type="Gene3D" id="3.10.20.310">
    <property type="entry name" value="membrane protein fhac"/>
    <property type="match status" value="2"/>
</dbReference>
<proteinExistence type="predicted"/>
<comment type="subcellular location">
    <subcellularLocation>
        <location evidence="1">Membrane</location>
    </subcellularLocation>
</comment>
<evidence type="ECO:0000313" key="8">
    <source>
        <dbReference type="Proteomes" id="UP000184485"/>
    </source>
</evidence>
<evidence type="ECO:0000256" key="4">
    <source>
        <dbReference type="SAM" id="SignalP"/>
    </source>
</evidence>
<dbReference type="RefSeq" id="WP_073051734.1">
    <property type="nucleotide sequence ID" value="NZ_FQUP01000001.1"/>
</dbReference>
<dbReference type="PANTHER" id="PTHR12815">
    <property type="entry name" value="SORTING AND ASSEMBLY MACHINERY SAMM50 PROTEIN FAMILY MEMBER"/>
    <property type="match status" value="1"/>
</dbReference>
<evidence type="ECO:0000259" key="5">
    <source>
        <dbReference type="Pfam" id="PF01103"/>
    </source>
</evidence>
<dbReference type="InterPro" id="IPR010827">
    <property type="entry name" value="BamA/TamA_POTRA"/>
</dbReference>
<dbReference type="Pfam" id="PF01103">
    <property type="entry name" value="Omp85"/>
    <property type="match status" value="1"/>
</dbReference>
<evidence type="ECO:0000256" key="3">
    <source>
        <dbReference type="ARBA" id="ARBA00023136"/>
    </source>
</evidence>
<dbReference type="Pfam" id="PF07244">
    <property type="entry name" value="POTRA"/>
    <property type="match status" value="2"/>
</dbReference>
<keyword evidence="4" id="KW-0732">Signal</keyword>
<keyword evidence="8" id="KW-1185">Reference proteome</keyword>
<feature type="chain" id="PRO_5009908213" evidence="4">
    <location>
        <begin position="19"/>
        <end position="639"/>
    </location>
</feature>
<dbReference type="STRING" id="1122133.SAMN02745157_1128"/>
<keyword evidence="2" id="KW-1134">Transmembrane beta strand</keyword>
<dbReference type="Gene3D" id="2.40.160.50">
    <property type="entry name" value="membrane protein fhac: a member of the omp85/tpsb transporter family"/>
    <property type="match status" value="1"/>
</dbReference>
<dbReference type="GO" id="GO:0019867">
    <property type="term" value="C:outer membrane"/>
    <property type="evidence" value="ECO:0007669"/>
    <property type="project" value="InterPro"/>
</dbReference>
<dbReference type="PANTHER" id="PTHR12815:SF42">
    <property type="entry name" value="BACTERIAL SURFACE ANTIGEN (D15) DOMAIN-CONTAINING PROTEIN"/>
    <property type="match status" value="1"/>
</dbReference>
<protein>
    <submittedName>
        <fullName evidence="7">Autotransporter secretion outer membrane protein TamA</fullName>
    </submittedName>
</protein>
<dbReference type="InterPro" id="IPR039910">
    <property type="entry name" value="D15-like"/>
</dbReference>
<dbReference type="InterPro" id="IPR000184">
    <property type="entry name" value="Bac_surfAg_D15"/>
</dbReference>
<accession>A0A1M4X275</accession>